<name>A0AAV9T4S5_9PEZI</name>
<proteinExistence type="predicted"/>
<evidence type="ECO:0000313" key="8">
    <source>
        <dbReference type="EMBL" id="KAK6213302.1"/>
    </source>
</evidence>
<dbReference type="FunFam" id="1.20.1250.20:FF:000068">
    <property type="entry name" value="MFS general substrate transporter"/>
    <property type="match status" value="1"/>
</dbReference>
<keyword evidence="9" id="KW-1185">Reference proteome</keyword>
<evidence type="ECO:0000256" key="1">
    <source>
        <dbReference type="ARBA" id="ARBA00004141"/>
    </source>
</evidence>
<dbReference type="AlphaFoldDB" id="A0AAV9T4S5"/>
<evidence type="ECO:0000256" key="3">
    <source>
        <dbReference type="ARBA" id="ARBA00022692"/>
    </source>
</evidence>
<gene>
    <name evidence="8" type="ORF">QIS74_09304</name>
</gene>
<feature type="transmembrane region" description="Helical" evidence="7">
    <location>
        <begin position="145"/>
        <end position="164"/>
    </location>
</feature>
<dbReference type="Gene3D" id="1.20.1250.20">
    <property type="entry name" value="MFS general substrate transporter like domains"/>
    <property type="match status" value="2"/>
</dbReference>
<evidence type="ECO:0000256" key="7">
    <source>
        <dbReference type="SAM" id="Phobius"/>
    </source>
</evidence>
<dbReference type="GO" id="GO:0022857">
    <property type="term" value="F:transmembrane transporter activity"/>
    <property type="evidence" value="ECO:0007669"/>
    <property type="project" value="InterPro"/>
</dbReference>
<keyword evidence="2" id="KW-0813">Transport</keyword>
<evidence type="ECO:0000256" key="6">
    <source>
        <dbReference type="SAM" id="MobiDB-lite"/>
    </source>
</evidence>
<feature type="transmembrane region" description="Helical" evidence="7">
    <location>
        <begin position="283"/>
        <end position="305"/>
    </location>
</feature>
<feature type="transmembrane region" description="Helical" evidence="7">
    <location>
        <begin position="116"/>
        <end position="139"/>
    </location>
</feature>
<reference evidence="8 9" key="1">
    <citation type="submission" date="2023-04" db="EMBL/GenBank/DDBJ databases">
        <title>Colletotrichum tabacum stain YC1 causing leaf anthracnose on Nicotiana tabacum(L.) cv.</title>
        <authorList>
            <person name="Ji Z."/>
            <person name="Wang M."/>
            <person name="Zhang J."/>
            <person name="Wang N."/>
            <person name="Zhou Z."/>
        </authorList>
    </citation>
    <scope>NUCLEOTIDE SEQUENCE [LARGE SCALE GENOMIC DNA]</scope>
    <source>
        <strain evidence="8 9">YC1</strain>
    </source>
</reference>
<dbReference type="InterPro" id="IPR036259">
    <property type="entry name" value="MFS_trans_sf"/>
</dbReference>
<keyword evidence="4 7" id="KW-1133">Transmembrane helix</keyword>
<dbReference type="EMBL" id="JASAOK010000044">
    <property type="protein sequence ID" value="KAK6213302.1"/>
    <property type="molecule type" value="Genomic_DNA"/>
</dbReference>
<comment type="subcellular location">
    <subcellularLocation>
        <location evidence="1">Membrane</location>
        <topology evidence="1">Multi-pass membrane protein</topology>
    </subcellularLocation>
</comment>
<dbReference type="FunFam" id="1.20.1250.20:FF:000057">
    <property type="entry name" value="MFS general substrate transporter"/>
    <property type="match status" value="1"/>
</dbReference>
<feature type="transmembrane region" description="Helical" evidence="7">
    <location>
        <begin position="176"/>
        <end position="196"/>
    </location>
</feature>
<evidence type="ECO:0000313" key="9">
    <source>
        <dbReference type="Proteomes" id="UP001327957"/>
    </source>
</evidence>
<dbReference type="PANTHER" id="PTHR43791:SF91">
    <property type="entry name" value="MAJOR FACILITATOR SUPERFAMILY (MFS) PROFILE DOMAIN-CONTAINING PROTEIN-RELATED"/>
    <property type="match status" value="1"/>
</dbReference>
<evidence type="ECO:0000256" key="4">
    <source>
        <dbReference type="ARBA" id="ARBA00022989"/>
    </source>
</evidence>
<dbReference type="PANTHER" id="PTHR43791">
    <property type="entry name" value="PERMEASE-RELATED"/>
    <property type="match status" value="1"/>
</dbReference>
<feature type="transmembrane region" description="Helical" evidence="7">
    <location>
        <begin position="337"/>
        <end position="360"/>
    </location>
</feature>
<accession>A0AAV9T4S5</accession>
<dbReference type="Proteomes" id="UP001327957">
    <property type="component" value="Unassembled WGS sequence"/>
</dbReference>
<keyword evidence="5 7" id="KW-0472">Membrane</keyword>
<dbReference type="Pfam" id="PF07690">
    <property type="entry name" value="MFS_1"/>
    <property type="match status" value="1"/>
</dbReference>
<protein>
    <submittedName>
        <fullName evidence="8">Major facilitator superfamily transporter</fullName>
    </submittedName>
</protein>
<evidence type="ECO:0000256" key="2">
    <source>
        <dbReference type="ARBA" id="ARBA00022448"/>
    </source>
</evidence>
<feature type="compositionally biased region" description="Basic and acidic residues" evidence="6">
    <location>
        <begin position="1"/>
        <end position="11"/>
    </location>
</feature>
<dbReference type="InterPro" id="IPR011701">
    <property type="entry name" value="MFS"/>
</dbReference>
<feature type="transmembrane region" description="Helical" evidence="7">
    <location>
        <begin position="404"/>
        <end position="425"/>
    </location>
</feature>
<evidence type="ECO:0000256" key="5">
    <source>
        <dbReference type="ARBA" id="ARBA00023136"/>
    </source>
</evidence>
<sequence>MDAPQKDRLDEAGTGLYPGAGSSDIDTRDPDLVDAAAEKKIVRKLDMHIIPLVMLLYLFSFLDRVNIGNARLYNLERDLDMHGNQFQVAVSILFVTYIIFEVPSNLVLKLFTPRRWIAFITVSWGVIATLTGLVHSYGALLACRLLLGAVEAGLFPGLNVYLTFFYSKHELALRVGYLFVSAAIAGGLGGLLAYAIGHMDGVEGLSGWRWIMKALMARRRAREYGNTSSAQEFSRDDMFKAFMDWKVWVFSIAQFGADTMLYGFSTFLPTIINGLGTWTVAQVQLLTVPCYFLGAVVYMSMAFLSDRMQRRGLFCVIFGSISVIGYGVLISPSSNGVHYFGCFLVAAGLYVVVGLPLAWLPNNSPRYGKRTTASGMQLTIGNCSGVMSSFIYQAVDKPRYIRGHAVTLSMVGMATCLYGFLWFWYSRENKQREAGRVQSKYADLSDDELAELGDESPRYRYTI</sequence>
<feature type="transmembrane region" description="Helical" evidence="7">
    <location>
        <begin position="86"/>
        <end position="104"/>
    </location>
</feature>
<feature type="transmembrane region" description="Helical" evidence="7">
    <location>
        <begin position="372"/>
        <end position="392"/>
    </location>
</feature>
<feature type="region of interest" description="Disordered" evidence="6">
    <location>
        <begin position="1"/>
        <end position="25"/>
    </location>
</feature>
<dbReference type="GO" id="GO:0016020">
    <property type="term" value="C:membrane"/>
    <property type="evidence" value="ECO:0007669"/>
    <property type="project" value="UniProtKB-SubCell"/>
</dbReference>
<feature type="transmembrane region" description="Helical" evidence="7">
    <location>
        <begin position="312"/>
        <end position="331"/>
    </location>
</feature>
<dbReference type="SUPFAM" id="SSF103473">
    <property type="entry name" value="MFS general substrate transporter"/>
    <property type="match status" value="1"/>
</dbReference>
<comment type="caution">
    <text evidence="8">The sequence shown here is derived from an EMBL/GenBank/DDBJ whole genome shotgun (WGS) entry which is preliminary data.</text>
</comment>
<organism evidence="8 9">
    <name type="scientific">Colletotrichum tabaci</name>
    <dbReference type="NCBI Taxonomy" id="1209068"/>
    <lineage>
        <taxon>Eukaryota</taxon>
        <taxon>Fungi</taxon>
        <taxon>Dikarya</taxon>
        <taxon>Ascomycota</taxon>
        <taxon>Pezizomycotina</taxon>
        <taxon>Sordariomycetes</taxon>
        <taxon>Hypocreomycetidae</taxon>
        <taxon>Glomerellales</taxon>
        <taxon>Glomerellaceae</taxon>
        <taxon>Colletotrichum</taxon>
        <taxon>Colletotrichum destructivum species complex</taxon>
    </lineage>
</organism>
<keyword evidence="3 7" id="KW-0812">Transmembrane</keyword>
<feature type="transmembrane region" description="Helical" evidence="7">
    <location>
        <begin position="49"/>
        <end position="66"/>
    </location>
</feature>